<accession>A0A7R8XFU0</accession>
<dbReference type="Pfam" id="PF00488">
    <property type="entry name" value="MutS_V"/>
    <property type="match status" value="1"/>
</dbReference>
<dbReference type="Proteomes" id="UP000677054">
    <property type="component" value="Unassembled WGS sequence"/>
</dbReference>
<dbReference type="PANTHER" id="PTHR11361:SF21">
    <property type="entry name" value="MUTS PROTEIN HOMOLOG 4"/>
    <property type="match status" value="1"/>
</dbReference>
<keyword evidence="3" id="KW-0067">ATP-binding</keyword>
<dbReference type="GO" id="GO:0005524">
    <property type="term" value="F:ATP binding"/>
    <property type="evidence" value="ECO:0007669"/>
    <property type="project" value="UniProtKB-KW"/>
</dbReference>
<dbReference type="GO" id="GO:0030983">
    <property type="term" value="F:mismatched DNA binding"/>
    <property type="evidence" value="ECO:0007669"/>
    <property type="project" value="InterPro"/>
</dbReference>
<proteinExistence type="inferred from homology"/>
<keyword evidence="4" id="KW-0238">DNA-binding</keyword>
<evidence type="ECO:0000313" key="7">
    <source>
        <dbReference type="Proteomes" id="UP000677054"/>
    </source>
</evidence>
<keyword evidence="7" id="KW-1185">Reference proteome</keyword>
<evidence type="ECO:0000256" key="1">
    <source>
        <dbReference type="ARBA" id="ARBA00006271"/>
    </source>
</evidence>
<name>A0A7R8XFU0_9CRUS</name>
<dbReference type="InterPro" id="IPR027417">
    <property type="entry name" value="P-loop_NTPase"/>
</dbReference>
<dbReference type="EMBL" id="LR901666">
    <property type="protein sequence ID" value="CAD7249122.1"/>
    <property type="molecule type" value="Genomic_DNA"/>
</dbReference>
<dbReference type="GO" id="GO:0140664">
    <property type="term" value="F:ATP-dependent DNA damage sensor activity"/>
    <property type="evidence" value="ECO:0007669"/>
    <property type="project" value="InterPro"/>
</dbReference>
<evidence type="ECO:0000256" key="2">
    <source>
        <dbReference type="ARBA" id="ARBA00022741"/>
    </source>
</evidence>
<reference evidence="6" key="1">
    <citation type="submission" date="2020-11" db="EMBL/GenBank/DDBJ databases">
        <authorList>
            <person name="Tran Van P."/>
        </authorList>
    </citation>
    <scope>NUCLEOTIDE SEQUENCE</scope>
</reference>
<dbReference type="Gene3D" id="3.40.50.300">
    <property type="entry name" value="P-loop containing nucleotide triphosphate hydrolases"/>
    <property type="match status" value="1"/>
</dbReference>
<organism evidence="6">
    <name type="scientific">Darwinula stevensoni</name>
    <dbReference type="NCBI Taxonomy" id="69355"/>
    <lineage>
        <taxon>Eukaryota</taxon>
        <taxon>Metazoa</taxon>
        <taxon>Ecdysozoa</taxon>
        <taxon>Arthropoda</taxon>
        <taxon>Crustacea</taxon>
        <taxon>Oligostraca</taxon>
        <taxon>Ostracoda</taxon>
        <taxon>Podocopa</taxon>
        <taxon>Podocopida</taxon>
        <taxon>Darwinulocopina</taxon>
        <taxon>Darwinuloidea</taxon>
        <taxon>Darwinulidae</taxon>
        <taxon>Darwinula</taxon>
    </lineage>
</organism>
<comment type="similarity">
    <text evidence="1">Belongs to the DNA mismatch repair MutS family.</text>
</comment>
<feature type="domain" description="DNA mismatch repair proteins mutS family" evidence="5">
    <location>
        <begin position="1"/>
        <end position="109"/>
    </location>
</feature>
<evidence type="ECO:0000313" key="6">
    <source>
        <dbReference type="EMBL" id="CAD7249122.1"/>
    </source>
</evidence>
<dbReference type="OrthoDB" id="10252754at2759"/>
<sequence length="176" mass="20055">MGICWAMSEVLITKRAFTILATHFLPLTGLQDLYFNVANYTFEAMEVSAESESSQATPSDDQMPEGRLRYTHKLKKGVTEIKNYGIRMAMLSSLPSSVIHRAMQLAEEIDQRVSFQPPATTNEGIHQNYDRRCYQLVHRLEQLVSHEQLSSAELLQHCTRLKEQFLTVTESSAEES</sequence>
<dbReference type="AlphaFoldDB" id="A0A7R8XFU0"/>
<dbReference type="InterPro" id="IPR000432">
    <property type="entry name" value="DNA_mismatch_repair_MutS_C"/>
</dbReference>
<keyword evidence="2" id="KW-0547">Nucleotide-binding</keyword>
<evidence type="ECO:0000256" key="3">
    <source>
        <dbReference type="ARBA" id="ARBA00022840"/>
    </source>
</evidence>
<dbReference type="GO" id="GO:0007131">
    <property type="term" value="P:reciprocal meiotic recombination"/>
    <property type="evidence" value="ECO:0007669"/>
    <property type="project" value="TreeGrafter"/>
</dbReference>
<dbReference type="GO" id="GO:0005634">
    <property type="term" value="C:nucleus"/>
    <property type="evidence" value="ECO:0007669"/>
    <property type="project" value="TreeGrafter"/>
</dbReference>
<dbReference type="GO" id="GO:0006298">
    <property type="term" value="P:mismatch repair"/>
    <property type="evidence" value="ECO:0007669"/>
    <property type="project" value="InterPro"/>
</dbReference>
<dbReference type="EMBL" id="CAJPEV010002149">
    <property type="protein sequence ID" value="CAG0895860.1"/>
    <property type="molecule type" value="Genomic_DNA"/>
</dbReference>
<dbReference type="InterPro" id="IPR045076">
    <property type="entry name" value="MutS"/>
</dbReference>
<gene>
    <name evidence="6" type="ORF">DSTB1V02_LOCUS8923</name>
</gene>
<evidence type="ECO:0000259" key="5">
    <source>
        <dbReference type="Pfam" id="PF00488"/>
    </source>
</evidence>
<protein>
    <recommendedName>
        <fullName evidence="5">DNA mismatch repair proteins mutS family domain-containing protein</fullName>
    </recommendedName>
</protein>
<evidence type="ECO:0000256" key="4">
    <source>
        <dbReference type="ARBA" id="ARBA00023125"/>
    </source>
</evidence>
<dbReference type="PANTHER" id="PTHR11361">
    <property type="entry name" value="DNA MISMATCH REPAIR PROTEIN MUTS FAMILY MEMBER"/>
    <property type="match status" value="1"/>
</dbReference>